<sequence>MRLSLRIVTVLLAAAGVLAACGGPDPAPTGSAPSASPAADQPLPTAPLTPDPATGHLMLWPFADVAAAQAWQQAHRDGGSQPWHLDAEATALGFAQGYLGFAEIDQVTSTEGGDAEAWIGVGYTSPDSGRQVTVAVLHLVRVGTGEDAPWEVVGSRDEYLTVETPAYGAAATWPMTVGGMITGVDESLHVRVLSPAGPVGEFCCAPAGGEKSPWQVTVPRQAERGGDLTVVVWTGGHVADVERFAITGVRG</sequence>
<dbReference type="PROSITE" id="PS51257">
    <property type="entry name" value="PROKAR_LIPOPROTEIN"/>
    <property type="match status" value="1"/>
</dbReference>
<dbReference type="AlphaFoldDB" id="A0A1M6ZK61"/>
<accession>A0A1M6ZK61</accession>
<evidence type="ECO:0008006" key="5">
    <source>
        <dbReference type="Google" id="ProtNLM"/>
    </source>
</evidence>
<evidence type="ECO:0000256" key="2">
    <source>
        <dbReference type="SAM" id="SignalP"/>
    </source>
</evidence>
<evidence type="ECO:0000256" key="1">
    <source>
        <dbReference type="SAM" id="MobiDB-lite"/>
    </source>
</evidence>
<feature type="region of interest" description="Disordered" evidence="1">
    <location>
        <begin position="25"/>
        <end position="50"/>
    </location>
</feature>
<organism evidence="3 4">
    <name type="scientific">Pseudonocardia thermophila</name>
    <dbReference type="NCBI Taxonomy" id="1848"/>
    <lineage>
        <taxon>Bacteria</taxon>
        <taxon>Bacillati</taxon>
        <taxon>Actinomycetota</taxon>
        <taxon>Actinomycetes</taxon>
        <taxon>Pseudonocardiales</taxon>
        <taxon>Pseudonocardiaceae</taxon>
        <taxon>Pseudonocardia</taxon>
    </lineage>
</organism>
<protein>
    <recommendedName>
        <fullName evidence="5">Nicotine adenine dinucleotide glycohydrolase (NADase)</fullName>
    </recommendedName>
</protein>
<keyword evidence="4" id="KW-1185">Reference proteome</keyword>
<proteinExistence type="predicted"/>
<feature type="signal peptide" evidence="2">
    <location>
        <begin position="1"/>
        <end position="19"/>
    </location>
</feature>
<gene>
    <name evidence="3" type="ORF">SAMN05443637_12423</name>
</gene>
<reference evidence="3 4" key="1">
    <citation type="submission" date="2016-11" db="EMBL/GenBank/DDBJ databases">
        <authorList>
            <person name="Jaros S."/>
            <person name="Januszkiewicz K."/>
            <person name="Wedrychowicz H."/>
        </authorList>
    </citation>
    <scope>NUCLEOTIDE SEQUENCE [LARGE SCALE GENOMIC DNA]</scope>
    <source>
        <strain evidence="3 4">DSM 43832</strain>
    </source>
</reference>
<dbReference type="OrthoDB" id="4568594at2"/>
<feature type="chain" id="PRO_5013314334" description="Nicotine adenine dinucleotide glycohydrolase (NADase)" evidence="2">
    <location>
        <begin position="20"/>
        <end position="251"/>
    </location>
</feature>
<dbReference type="EMBL" id="FRAP01000024">
    <property type="protein sequence ID" value="SHL30847.1"/>
    <property type="molecule type" value="Genomic_DNA"/>
</dbReference>
<keyword evidence="2" id="KW-0732">Signal</keyword>
<evidence type="ECO:0000313" key="3">
    <source>
        <dbReference type="EMBL" id="SHL30847.1"/>
    </source>
</evidence>
<name>A0A1M6ZK61_PSETH</name>
<dbReference type="Proteomes" id="UP000184363">
    <property type="component" value="Unassembled WGS sequence"/>
</dbReference>
<feature type="compositionally biased region" description="Low complexity" evidence="1">
    <location>
        <begin position="25"/>
        <end position="43"/>
    </location>
</feature>
<dbReference type="RefSeq" id="WP_073459881.1">
    <property type="nucleotide sequence ID" value="NZ_CALGVN010000007.1"/>
</dbReference>
<dbReference type="STRING" id="1848.SAMN05443637_12423"/>
<evidence type="ECO:0000313" key="4">
    <source>
        <dbReference type="Proteomes" id="UP000184363"/>
    </source>
</evidence>